<evidence type="ECO:0000256" key="3">
    <source>
        <dbReference type="ARBA" id="ARBA00023082"/>
    </source>
</evidence>
<evidence type="ECO:0000313" key="7">
    <source>
        <dbReference type="EMBL" id="GLW62455.1"/>
    </source>
</evidence>
<dbReference type="SUPFAM" id="SSF88659">
    <property type="entry name" value="Sigma3 and sigma4 domains of RNA polymerase sigma factors"/>
    <property type="match status" value="1"/>
</dbReference>
<evidence type="ECO:0000256" key="4">
    <source>
        <dbReference type="ARBA" id="ARBA00023163"/>
    </source>
</evidence>
<evidence type="ECO:0000256" key="1">
    <source>
        <dbReference type="ARBA" id="ARBA00010641"/>
    </source>
</evidence>
<keyword evidence="2" id="KW-0805">Transcription regulation</keyword>
<feature type="region of interest" description="Disordered" evidence="5">
    <location>
        <begin position="264"/>
        <end position="437"/>
    </location>
</feature>
<feature type="compositionally biased region" description="Low complexity" evidence="5">
    <location>
        <begin position="393"/>
        <end position="417"/>
    </location>
</feature>
<dbReference type="RefSeq" id="WP_067906974.1">
    <property type="nucleotide sequence ID" value="NZ_BSRZ01000001.1"/>
</dbReference>
<dbReference type="InterPro" id="IPR013249">
    <property type="entry name" value="RNA_pol_sigma70_r4_t2"/>
</dbReference>
<dbReference type="EMBL" id="BSRZ01000001">
    <property type="protein sequence ID" value="GLW62455.1"/>
    <property type="molecule type" value="Genomic_DNA"/>
</dbReference>
<evidence type="ECO:0000313" key="8">
    <source>
        <dbReference type="Proteomes" id="UP001165124"/>
    </source>
</evidence>
<dbReference type="PRINTS" id="PR01217">
    <property type="entry name" value="PRICHEXTENSN"/>
</dbReference>
<dbReference type="InterPro" id="IPR013324">
    <property type="entry name" value="RNA_pol_sigma_r3/r4-like"/>
</dbReference>
<keyword evidence="3" id="KW-0731">Sigma factor</keyword>
<feature type="compositionally biased region" description="Low complexity" evidence="5">
    <location>
        <begin position="352"/>
        <end position="378"/>
    </location>
</feature>
<dbReference type="InterPro" id="IPR036388">
    <property type="entry name" value="WH-like_DNA-bd_sf"/>
</dbReference>
<feature type="compositionally biased region" description="Pro residues" evidence="5">
    <location>
        <begin position="418"/>
        <end position="437"/>
    </location>
</feature>
<protein>
    <recommendedName>
        <fullName evidence="6">RNA polymerase sigma factor 70 region 4 type 2 domain-containing protein</fullName>
    </recommendedName>
</protein>
<gene>
    <name evidence="7" type="ORF">Arub01_06990</name>
</gene>
<evidence type="ECO:0000259" key="6">
    <source>
        <dbReference type="Pfam" id="PF08281"/>
    </source>
</evidence>
<sequence>MRADPGSLYDAHAARLYAYCWSLLGDRAAADAVIGTFVAAVRHPPRGDAVLWLYALARSACMERGALAGLPDSAFDGAAQYGRPGGPAAARQGDPLLRAAARLRADQREVLLLWAGEWLEIDDIARVMGVAPDTARGLLHAARTRLERAVLDGLMRAPAATPAHMEVIAAFEKGRLPQLLARRAPARPPRGLRGRVLAACEAEARRPVSSVTTTSPLVVIGSEDARNAAPAGARRKAGKVGAAAGLAAAAAAVVGMVLTWPTSKGGGTAELVPTSRSDRTQAGSARPADGSPSATGEASRDGLTTGPFTQSTAPALPSAPGGPGGSVGSWTPGGAPSGGGVGSSAPDERRTATGGPSAPGSTSPGTPSATPSSPTQTTTPPPSSPPSTPPSTQPSTTPEEPEPGDSTPPSSPPATGSPEPPSSPTPTSNPTPSPAQD</sequence>
<dbReference type="Gene3D" id="1.10.1740.10">
    <property type="match status" value="1"/>
</dbReference>
<dbReference type="Proteomes" id="UP001165124">
    <property type="component" value="Unassembled WGS sequence"/>
</dbReference>
<keyword evidence="8" id="KW-1185">Reference proteome</keyword>
<dbReference type="Pfam" id="PF08281">
    <property type="entry name" value="Sigma70_r4_2"/>
    <property type="match status" value="1"/>
</dbReference>
<dbReference type="AlphaFoldDB" id="A0A9W6PQ42"/>
<comment type="caution">
    <text evidence="7">The sequence shown here is derived from an EMBL/GenBank/DDBJ whole genome shotgun (WGS) entry which is preliminary data.</text>
</comment>
<evidence type="ECO:0000256" key="5">
    <source>
        <dbReference type="SAM" id="MobiDB-lite"/>
    </source>
</evidence>
<dbReference type="GO" id="GO:0003677">
    <property type="term" value="F:DNA binding"/>
    <property type="evidence" value="ECO:0007669"/>
    <property type="project" value="InterPro"/>
</dbReference>
<evidence type="ECO:0000256" key="2">
    <source>
        <dbReference type="ARBA" id="ARBA00023015"/>
    </source>
</evidence>
<organism evidence="7 8">
    <name type="scientific">Actinomadura rubrobrunea</name>
    <dbReference type="NCBI Taxonomy" id="115335"/>
    <lineage>
        <taxon>Bacteria</taxon>
        <taxon>Bacillati</taxon>
        <taxon>Actinomycetota</taxon>
        <taxon>Actinomycetes</taxon>
        <taxon>Streptosporangiales</taxon>
        <taxon>Thermomonosporaceae</taxon>
        <taxon>Actinomadura</taxon>
    </lineage>
</organism>
<feature type="domain" description="RNA polymerase sigma factor 70 region 4 type 2" evidence="6">
    <location>
        <begin position="96"/>
        <end position="146"/>
    </location>
</feature>
<feature type="compositionally biased region" description="Pro residues" evidence="5">
    <location>
        <begin position="379"/>
        <end position="392"/>
    </location>
</feature>
<dbReference type="GO" id="GO:0006352">
    <property type="term" value="P:DNA-templated transcription initiation"/>
    <property type="evidence" value="ECO:0007669"/>
    <property type="project" value="InterPro"/>
</dbReference>
<dbReference type="GO" id="GO:0016987">
    <property type="term" value="F:sigma factor activity"/>
    <property type="evidence" value="ECO:0007669"/>
    <property type="project" value="UniProtKB-KW"/>
</dbReference>
<dbReference type="Gene3D" id="1.10.10.10">
    <property type="entry name" value="Winged helix-like DNA-binding domain superfamily/Winged helix DNA-binding domain"/>
    <property type="match status" value="1"/>
</dbReference>
<comment type="similarity">
    <text evidence="1">Belongs to the sigma-70 factor family. ECF subfamily.</text>
</comment>
<reference evidence="7" key="1">
    <citation type="submission" date="2023-02" db="EMBL/GenBank/DDBJ databases">
        <title>Actinomadura rubrobrunea NBRC 14622.</title>
        <authorList>
            <person name="Ichikawa N."/>
            <person name="Sato H."/>
            <person name="Tonouchi N."/>
        </authorList>
    </citation>
    <scope>NUCLEOTIDE SEQUENCE</scope>
    <source>
        <strain evidence="7">NBRC 14622</strain>
    </source>
</reference>
<dbReference type="InterPro" id="IPR013325">
    <property type="entry name" value="RNA_pol_sigma_r2"/>
</dbReference>
<accession>A0A9W6PQ42</accession>
<proteinExistence type="inferred from homology"/>
<keyword evidence="4" id="KW-0804">Transcription</keyword>
<name>A0A9W6PQ42_9ACTN</name>
<dbReference type="SUPFAM" id="SSF88946">
    <property type="entry name" value="Sigma2 domain of RNA polymerase sigma factors"/>
    <property type="match status" value="1"/>
</dbReference>